<keyword evidence="1" id="KW-1133">Transmembrane helix</keyword>
<keyword evidence="1" id="KW-0812">Transmembrane</keyword>
<dbReference type="KEGG" id="vg:41332141"/>
<evidence type="ECO:0000256" key="1">
    <source>
        <dbReference type="SAM" id="Phobius"/>
    </source>
</evidence>
<dbReference type="GeneID" id="41332141"/>
<proteinExistence type="predicted"/>
<protein>
    <submittedName>
        <fullName evidence="2">Uncharacterized protein</fullName>
    </submittedName>
</protein>
<organism evidence="2">
    <name type="scientific">Diachasmimorpha longicaudata entomopoxvirus</name>
    <dbReference type="NCBI Taxonomy" id="109981"/>
    <lineage>
        <taxon>Viruses</taxon>
        <taxon>Varidnaviria</taxon>
        <taxon>Bamfordvirae</taxon>
        <taxon>Nucleocytoviricota</taxon>
        <taxon>Pokkesviricetes</taxon>
        <taxon>Chitovirales</taxon>
        <taxon>Poxviridae</taxon>
        <taxon>Entomopoxvirinae</taxon>
        <taxon>Epsilonentomopoxvirus</taxon>
        <taxon>Epsilonentomopoxvirus dlongicaudata</taxon>
        <taxon>Diachasmimorpha entomopoxvirus</taxon>
    </lineage>
</organism>
<accession>Q8B5Y2</accession>
<keyword evidence="1" id="KW-0472">Membrane</keyword>
<feature type="transmembrane region" description="Helical" evidence="1">
    <location>
        <begin position="6"/>
        <end position="24"/>
    </location>
</feature>
<evidence type="ECO:0000313" key="2">
    <source>
        <dbReference type="EMBL" id="AAN88023.1"/>
    </source>
</evidence>
<reference evidence="2" key="1">
    <citation type="journal article" date="2003" name="Arch. Virol.">
        <title>A putative DNA helicase and novel oligoribonuclease in the Diachasmimorpha longicaudata entomopoxvirus (DlEPV).</title>
        <authorList>
            <person name="Mwaengo D.M."/>
            <person name="Lawrence P.O."/>
        </authorList>
    </citation>
    <scope>NUCLEOTIDE SEQUENCE</scope>
</reference>
<feature type="transmembrane region" description="Helical" evidence="1">
    <location>
        <begin position="36"/>
        <end position="58"/>
    </location>
</feature>
<name>Q8B5Y2_9POXV</name>
<dbReference type="EMBL" id="AF409094">
    <property type="protein sequence ID" value="AAN88023.1"/>
    <property type="molecule type" value="Genomic_DNA"/>
</dbReference>
<sequence>MIYLGFRAFLTLSTILFNIFIINIKSLIRRSTAFSFFGFYRLGWGFWGFGFWGFWGFWRSPRPSISTITGTTSNQSQFFHFFESTLFIRLQSNTSNIKTPFHTIKASIYRKFSASNLIPF</sequence>
<dbReference type="RefSeq" id="YP_009666154.1">
    <property type="nucleotide sequence ID" value="NC_043456.1"/>
</dbReference>